<reference evidence="9" key="1">
    <citation type="submission" date="2010-07" db="EMBL/GenBank/DDBJ databases">
        <title>The genome sequence of Gaeumannomyces graminis var. tritici strain R3-111a-1.</title>
        <authorList>
            <consortium name="The Broad Institute Genome Sequencing Platform"/>
            <person name="Ma L.-J."/>
            <person name="Dead R."/>
            <person name="Young S."/>
            <person name="Zeng Q."/>
            <person name="Koehrsen M."/>
            <person name="Alvarado L."/>
            <person name="Berlin A."/>
            <person name="Chapman S.B."/>
            <person name="Chen Z."/>
            <person name="Freedman E."/>
            <person name="Gellesch M."/>
            <person name="Goldberg J."/>
            <person name="Griggs A."/>
            <person name="Gujja S."/>
            <person name="Heilman E.R."/>
            <person name="Heiman D."/>
            <person name="Hepburn T."/>
            <person name="Howarth C."/>
            <person name="Jen D."/>
            <person name="Larson L."/>
            <person name="Mehta T."/>
            <person name="Neiman D."/>
            <person name="Pearson M."/>
            <person name="Roberts A."/>
            <person name="Saif S."/>
            <person name="Shea T."/>
            <person name="Shenoy N."/>
            <person name="Sisk P."/>
            <person name="Stolte C."/>
            <person name="Sykes S."/>
            <person name="Walk T."/>
            <person name="White J."/>
            <person name="Yandava C."/>
            <person name="Haas B."/>
            <person name="Nusbaum C."/>
            <person name="Birren B."/>
        </authorList>
    </citation>
    <scope>NUCLEOTIDE SEQUENCE [LARGE SCALE GENOMIC DNA]</scope>
    <source>
        <strain evidence="9">R3-111a-1</strain>
    </source>
</reference>
<reference evidence="8" key="4">
    <citation type="journal article" date="2015" name="G3 (Bethesda)">
        <title>Genome sequences of three phytopathogenic species of the Magnaporthaceae family of fungi.</title>
        <authorList>
            <person name="Okagaki L.H."/>
            <person name="Nunes C.C."/>
            <person name="Sailsbery J."/>
            <person name="Clay B."/>
            <person name="Brown D."/>
            <person name="John T."/>
            <person name="Oh Y."/>
            <person name="Young N."/>
            <person name="Fitzgerald M."/>
            <person name="Haas B.J."/>
            <person name="Zeng Q."/>
            <person name="Young S."/>
            <person name="Adiconis X."/>
            <person name="Fan L."/>
            <person name="Levin J.Z."/>
            <person name="Mitchell T.K."/>
            <person name="Okubara P.A."/>
            <person name="Farman M.L."/>
            <person name="Kohn L.M."/>
            <person name="Birren B."/>
            <person name="Ma L.-J."/>
            <person name="Dean R.A."/>
        </authorList>
    </citation>
    <scope>NUCLEOTIDE SEQUENCE</scope>
    <source>
        <strain evidence="8">R3-111a-1</strain>
    </source>
</reference>
<dbReference type="GO" id="GO:0052689">
    <property type="term" value="F:carboxylic ester hydrolase activity"/>
    <property type="evidence" value="ECO:0007669"/>
    <property type="project" value="UniProtKB-KW"/>
</dbReference>
<accession>J8UAK3</accession>
<evidence type="ECO:0000256" key="1">
    <source>
        <dbReference type="ARBA" id="ARBA00022487"/>
    </source>
</evidence>
<dbReference type="EC" id="3.1.1.-" evidence="5"/>
<proteinExistence type="inferred from homology"/>
<keyword evidence="4" id="KW-1015">Disulfide bond</keyword>
<name>J8UAK3_GAET3</name>
<protein>
    <recommendedName>
        <fullName evidence="5">Carboxylic ester hydrolase</fullName>
        <ecNumber evidence="5">3.1.1.-</ecNumber>
    </recommendedName>
</protein>
<evidence type="ECO:0000313" key="9">
    <source>
        <dbReference type="Proteomes" id="UP000006039"/>
    </source>
</evidence>
<gene>
    <name evidence="8" type="primary">20351422</name>
    <name evidence="7" type="ORF">GGTG_10964</name>
</gene>
<keyword evidence="1" id="KW-0719">Serine esterase</keyword>
<keyword evidence="2" id="KW-0732">Signal</keyword>
<dbReference type="OrthoDB" id="3039123at2759"/>
<dbReference type="VEuPathDB" id="FungiDB:GGTG_10964"/>
<reference evidence="7" key="3">
    <citation type="submission" date="2010-09" db="EMBL/GenBank/DDBJ databases">
        <title>Annotation of Gaeumannomyces graminis var. tritici R3-111a-1.</title>
        <authorList>
            <consortium name="The Broad Institute Genome Sequencing Platform"/>
            <person name="Ma L.-J."/>
            <person name="Dead R."/>
            <person name="Young S.K."/>
            <person name="Zeng Q."/>
            <person name="Gargeya S."/>
            <person name="Fitzgerald M."/>
            <person name="Haas B."/>
            <person name="Abouelleil A."/>
            <person name="Alvarado L."/>
            <person name="Arachchi H.M."/>
            <person name="Berlin A."/>
            <person name="Brown A."/>
            <person name="Chapman S.B."/>
            <person name="Chen Z."/>
            <person name="Dunbar C."/>
            <person name="Freedman E."/>
            <person name="Gearin G."/>
            <person name="Gellesch M."/>
            <person name="Goldberg J."/>
            <person name="Griggs A."/>
            <person name="Gujja S."/>
            <person name="Heiman D."/>
            <person name="Howarth C."/>
            <person name="Larson L."/>
            <person name="Lui A."/>
            <person name="MacDonald P.J.P."/>
            <person name="Mehta T."/>
            <person name="Montmayeur A."/>
            <person name="Murphy C."/>
            <person name="Neiman D."/>
            <person name="Pearson M."/>
            <person name="Priest M."/>
            <person name="Roberts A."/>
            <person name="Saif S."/>
            <person name="Shea T."/>
            <person name="Shenoy N."/>
            <person name="Sisk P."/>
            <person name="Stolte C."/>
            <person name="Sykes S."/>
            <person name="Yandava C."/>
            <person name="Wortman J."/>
            <person name="Nusbaum C."/>
            <person name="Birren B."/>
        </authorList>
    </citation>
    <scope>NUCLEOTIDE SEQUENCE</scope>
    <source>
        <strain evidence="7">R3-111a-1</strain>
    </source>
</reference>
<keyword evidence="3 5" id="KW-0378">Hydrolase</keyword>
<feature type="non-terminal residue" evidence="7">
    <location>
        <position position="1"/>
    </location>
</feature>
<sequence length="367" mass="40639">NPHPSPTTPPLNNSTTACTQDSITSLLQTFVKTENTVALTVERAVHVTGGTFGEGPSNRAYPQNATNLPEVCAVIVSVINNTASDDLGSRSNYRFGLFLPPAADWNGRFLAVGNGGQNGGINWPEMGQGPHYGFATVSTDTGHSSNDATDGLMWALNRPDRVFDWGYRAVRGSVAVAKQIVRAYYHGGKSRADADRKKKMWSYWSGCSTGGRQGLKAIQDDPDSFDGALVGAPGHEAPVPLDRQDRQGQPPRRRHRHPGRDRPVHHGTPRRARPAPLRRRRRHGRRHHQRPRALRRYQRDQPGLPRRAPRRHTGLPDPGAGGRRAQSVGRLLRFRRERWPAPGQQRVRGRLGAAVVHLPGRQRAERL</sequence>
<reference evidence="7" key="2">
    <citation type="submission" date="2010-07" db="EMBL/GenBank/DDBJ databases">
        <authorList>
            <consortium name="The Broad Institute Genome Sequencing Platform"/>
            <consortium name="Broad Institute Genome Sequencing Center for Infectious Disease"/>
            <person name="Ma L.-J."/>
            <person name="Dead R."/>
            <person name="Young S."/>
            <person name="Zeng Q."/>
            <person name="Koehrsen M."/>
            <person name="Alvarado L."/>
            <person name="Berlin A."/>
            <person name="Chapman S.B."/>
            <person name="Chen Z."/>
            <person name="Freedman E."/>
            <person name="Gellesch M."/>
            <person name="Goldberg J."/>
            <person name="Griggs A."/>
            <person name="Gujja S."/>
            <person name="Heilman E.R."/>
            <person name="Heiman D."/>
            <person name="Hepburn T."/>
            <person name="Howarth C."/>
            <person name="Jen D."/>
            <person name="Larson L."/>
            <person name="Mehta T."/>
            <person name="Neiman D."/>
            <person name="Pearson M."/>
            <person name="Roberts A."/>
            <person name="Saif S."/>
            <person name="Shea T."/>
            <person name="Shenoy N."/>
            <person name="Sisk P."/>
            <person name="Stolte C."/>
            <person name="Sykes S."/>
            <person name="Walk T."/>
            <person name="White J."/>
            <person name="Yandava C."/>
            <person name="Haas B."/>
            <person name="Nusbaum C."/>
            <person name="Birren B."/>
        </authorList>
    </citation>
    <scope>NUCLEOTIDE SEQUENCE</scope>
    <source>
        <strain evidence="7">R3-111a-1</strain>
    </source>
</reference>
<evidence type="ECO:0000256" key="2">
    <source>
        <dbReference type="ARBA" id="ARBA00022729"/>
    </source>
</evidence>
<evidence type="ECO:0000256" key="5">
    <source>
        <dbReference type="RuleBase" id="RU361238"/>
    </source>
</evidence>
<dbReference type="PANTHER" id="PTHR33938">
    <property type="entry name" value="FERULOYL ESTERASE B-RELATED"/>
    <property type="match status" value="1"/>
</dbReference>
<dbReference type="GeneID" id="20351422"/>
<dbReference type="PANTHER" id="PTHR33938:SF2">
    <property type="entry name" value="CARBOXYLIC ESTER HYDROLASE"/>
    <property type="match status" value="1"/>
</dbReference>
<evidence type="ECO:0000256" key="6">
    <source>
        <dbReference type="SAM" id="MobiDB-lite"/>
    </source>
</evidence>
<feature type="region of interest" description="Disordered" evidence="6">
    <location>
        <begin position="211"/>
        <end position="326"/>
    </location>
</feature>
<dbReference type="InterPro" id="IPR011118">
    <property type="entry name" value="Tannase/feruloyl_esterase"/>
</dbReference>
<organism evidence="7">
    <name type="scientific">Gaeumannomyces tritici (strain R3-111a-1)</name>
    <name type="common">Wheat and barley take-all root rot fungus</name>
    <name type="synonym">Gaeumannomyces graminis var. tritici</name>
    <dbReference type="NCBI Taxonomy" id="644352"/>
    <lineage>
        <taxon>Eukaryota</taxon>
        <taxon>Fungi</taxon>
        <taxon>Dikarya</taxon>
        <taxon>Ascomycota</taxon>
        <taxon>Pezizomycotina</taxon>
        <taxon>Sordariomycetes</taxon>
        <taxon>Sordariomycetidae</taxon>
        <taxon>Magnaporthales</taxon>
        <taxon>Magnaporthaceae</taxon>
        <taxon>Gaeumannomyces</taxon>
    </lineage>
</organism>
<dbReference type="EnsemblFungi" id="EJT71710">
    <property type="protein sequence ID" value="EJT71710"/>
    <property type="gene ID" value="GGTG_10964"/>
</dbReference>
<dbReference type="Proteomes" id="UP000006039">
    <property type="component" value="Unassembled WGS sequence"/>
</dbReference>
<feature type="compositionally biased region" description="Basic residues" evidence="6">
    <location>
        <begin position="251"/>
        <end position="296"/>
    </location>
</feature>
<comment type="similarity">
    <text evidence="5">Belongs to the tannase family.</text>
</comment>
<dbReference type="Pfam" id="PF07519">
    <property type="entry name" value="Tannase"/>
    <property type="match status" value="1"/>
</dbReference>
<keyword evidence="9" id="KW-1185">Reference proteome</keyword>
<evidence type="ECO:0000313" key="7">
    <source>
        <dbReference type="EMBL" id="EJT71710.1"/>
    </source>
</evidence>
<evidence type="ECO:0000313" key="8">
    <source>
        <dbReference type="EnsemblFungi" id="EJT71710"/>
    </source>
</evidence>
<dbReference type="AlphaFoldDB" id="J8UAK3"/>
<evidence type="ECO:0000256" key="3">
    <source>
        <dbReference type="ARBA" id="ARBA00022801"/>
    </source>
</evidence>
<dbReference type="EMBL" id="GL385400">
    <property type="protein sequence ID" value="EJT71710.1"/>
    <property type="molecule type" value="Genomic_DNA"/>
</dbReference>
<evidence type="ECO:0000256" key="4">
    <source>
        <dbReference type="ARBA" id="ARBA00023157"/>
    </source>
</evidence>
<reference evidence="8" key="5">
    <citation type="submission" date="2018-04" db="UniProtKB">
        <authorList>
            <consortium name="EnsemblFungi"/>
        </authorList>
    </citation>
    <scope>IDENTIFICATION</scope>
    <source>
        <strain evidence="8">R3-111a-1</strain>
    </source>
</reference>
<dbReference type="RefSeq" id="XP_009227107.1">
    <property type="nucleotide sequence ID" value="XM_009228843.1"/>
</dbReference>